<evidence type="ECO:0000256" key="8">
    <source>
        <dbReference type="ARBA" id="ARBA00035585"/>
    </source>
</evidence>
<dbReference type="GO" id="GO:0062054">
    <property type="term" value="F:fluoride channel activity"/>
    <property type="evidence" value="ECO:0007669"/>
    <property type="project" value="UniProtKB-UniRule"/>
</dbReference>
<feature type="transmembrane region" description="Helical" evidence="9">
    <location>
        <begin position="65"/>
        <end position="85"/>
    </location>
</feature>
<keyword evidence="2 9" id="KW-1003">Cell membrane</keyword>
<evidence type="ECO:0000256" key="9">
    <source>
        <dbReference type="HAMAP-Rule" id="MF_00454"/>
    </source>
</evidence>
<dbReference type="OrthoDB" id="9815830at2"/>
<keyword evidence="5 9" id="KW-0472">Membrane</keyword>
<comment type="similarity">
    <text evidence="7 9">Belongs to the fluoride channel Fluc/FEX (TC 1.A.43) family.</text>
</comment>
<evidence type="ECO:0000256" key="7">
    <source>
        <dbReference type="ARBA" id="ARBA00035120"/>
    </source>
</evidence>
<keyword evidence="3 9" id="KW-0812">Transmembrane</keyword>
<keyword evidence="4 9" id="KW-1133">Transmembrane helix</keyword>
<keyword evidence="11" id="KW-1185">Reference proteome</keyword>
<feature type="binding site" evidence="9">
    <location>
        <position position="73"/>
    </location>
    <ligand>
        <name>Na(+)</name>
        <dbReference type="ChEBI" id="CHEBI:29101"/>
        <note>structural</note>
    </ligand>
</feature>
<dbReference type="PANTHER" id="PTHR28259">
    <property type="entry name" value="FLUORIDE EXPORT PROTEIN 1-RELATED"/>
    <property type="match status" value="1"/>
</dbReference>
<feature type="binding site" evidence="9">
    <location>
        <position position="76"/>
    </location>
    <ligand>
        <name>Na(+)</name>
        <dbReference type="ChEBI" id="CHEBI:29101"/>
        <note>structural</note>
    </ligand>
</feature>
<dbReference type="RefSeq" id="WP_110885635.1">
    <property type="nucleotide sequence ID" value="NZ_QJSX01000003.1"/>
</dbReference>
<dbReference type="NCBIfam" id="TIGR00494">
    <property type="entry name" value="crcB"/>
    <property type="match status" value="1"/>
</dbReference>
<organism evidence="10 11">
    <name type="scientific">Deinococcus yavapaiensis KR-236</name>
    <dbReference type="NCBI Taxonomy" id="694435"/>
    <lineage>
        <taxon>Bacteria</taxon>
        <taxon>Thermotogati</taxon>
        <taxon>Deinococcota</taxon>
        <taxon>Deinococci</taxon>
        <taxon>Deinococcales</taxon>
        <taxon>Deinococcaceae</taxon>
        <taxon>Deinococcus</taxon>
    </lineage>
</organism>
<sequence>MWWGIALGGALGAVARFALGAFVAARSPLGTFPLSTLVINVLGSFALGLLLALVGRGTLSDAWRLWIGVGFLGAFTTFSTFSVEVDGLLRRGAWTQAFAYVSLSVGLGFGAAVLGRMAGER</sequence>
<reference evidence="10 11" key="1">
    <citation type="submission" date="2018-06" db="EMBL/GenBank/DDBJ databases">
        <title>Genomic Encyclopedia of Type Strains, Phase IV (KMG-IV): sequencing the most valuable type-strain genomes for metagenomic binning, comparative biology and taxonomic classification.</title>
        <authorList>
            <person name="Goeker M."/>
        </authorList>
    </citation>
    <scope>NUCLEOTIDE SEQUENCE [LARGE SCALE GENOMIC DNA]</scope>
    <source>
        <strain evidence="10 11">DSM 18048</strain>
    </source>
</reference>
<gene>
    <name evidence="9" type="primary">fluC</name>
    <name evidence="9" type="synonym">crcB</name>
    <name evidence="10" type="ORF">DES52_103108</name>
</gene>
<dbReference type="Proteomes" id="UP000248326">
    <property type="component" value="Unassembled WGS sequence"/>
</dbReference>
<comment type="caution">
    <text evidence="10">The sequence shown here is derived from an EMBL/GenBank/DDBJ whole genome shotgun (WGS) entry which is preliminary data.</text>
</comment>
<dbReference type="GO" id="GO:0140114">
    <property type="term" value="P:cellular detoxification of fluoride"/>
    <property type="evidence" value="ECO:0007669"/>
    <property type="project" value="UniProtKB-UniRule"/>
</dbReference>
<accession>A0A318S8C3</accession>
<evidence type="ECO:0000256" key="5">
    <source>
        <dbReference type="ARBA" id="ARBA00023136"/>
    </source>
</evidence>
<feature type="transmembrane region" description="Helical" evidence="9">
    <location>
        <begin position="30"/>
        <end position="53"/>
    </location>
</feature>
<evidence type="ECO:0000256" key="6">
    <source>
        <dbReference type="ARBA" id="ARBA00023303"/>
    </source>
</evidence>
<dbReference type="Pfam" id="PF02537">
    <property type="entry name" value="CRCB"/>
    <property type="match status" value="1"/>
</dbReference>
<comment type="activity regulation">
    <text evidence="9">Na(+) is not transported, but it plays an essential structural role and its presence is essential for fluoride channel function.</text>
</comment>
<evidence type="ECO:0000313" key="11">
    <source>
        <dbReference type="Proteomes" id="UP000248326"/>
    </source>
</evidence>
<protein>
    <recommendedName>
        <fullName evidence="9">Fluoride-specific ion channel FluC</fullName>
    </recommendedName>
</protein>
<dbReference type="InterPro" id="IPR003691">
    <property type="entry name" value="FluC"/>
</dbReference>
<comment type="subcellular location">
    <subcellularLocation>
        <location evidence="1 9">Cell membrane</location>
        <topology evidence="1 9">Multi-pass membrane protein</topology>
    </subcellularLocation>
</comment>
<dbReference type="EMBL" id="QJSX01000003">
    <property type="protein sequence ID" value="PYE55277.1"/>
    <property type="molecule type" value="Genomic_DNA"/>
</dbReference>
<dbReference type="HAMAP" id="MF_00454">
    <property type="entry name" value="FluC"/>
    <property type="match status" value="1"/>
</dbReference>
<evidence type="ECO:0000256" key="2">
    <source>
        <dbReference type="ARBA" id="ARBA00022475"/>
    </source>
</evidence>
<keyword evidence="9" id="KW-0406">Ion transport</keyword>
<dbReference type="GO" id="GO:0005886">
    <property type="term" value="C:plasma membrane"/>
    <property type="evidence" value="ECO:0007669"/>
    <property type="project" value="UniProtKB-SubCell"/>
</dbReference>
<keyword evidence="9" id="KW-0813">Transport</keyword>
<dbReference type="GO" id="GO:0046872">
    <property type="term" value="F:metal ion binding"/>
    <property type="evidence" value="ECO:0007669"/>
    <property type="project" value="UniProtKB-KW"/>
</dbReference>
<feature type="transmembrane region" description="Helical" evidence="9">
    <location>
        <begin position="97"/>
        <end position="115"/>
    </location>
</feature>
<dbReference type="PANTHER" id="PTHR28259:SF1">
    <property type="entry name" value="FLUORIDE EXPORT PROTEIN 1-RELATED"/>
    <property type="match status" value="1"/>
</dbReference>
<evidence type="ECO:0000256" key="1">
    <source>
        <dbReference type="ARBA" id="ARBA00004651"/>
    </source>
</evidence>
<keyword evidence="6 9" id="KW-0407">Ion channel</keyword>
<name>A0A318S8C3_9DEIO</name>
<comment type="catalytic activity">
    <reaction evidence="8">
        <text>fluoride(in) = fluoride(out)</text>
        <dbReference type="Rhea" id="RHEA:76159"/>
        <dbReference type="ChEBI" id="CHEBI:17051"/>
    </reaction>
    <physiologicalReaction direction="left-to-right" evidence="8">
        <dbReference type="Rhea" id="RHEA:76160"/>
    </physiologicalReaction>
</comment>
<evidence type="ECO:0000313" key="10">
    <source>
        <dbReference type="EMBL" id="PYE55277.1"/>
    </source>
</evidence>
<keyword evidence="9" id="KW-0915">Sodium</keyword>
<dbReference type="AlphaFoldDB" id="A0A318S8C3"/>
<proteinExistence type="inferred from homology"/>
<keyword evidence="9" id="KW-0479">Metal-binding</keyword>
<evidence type="ECO:0000256" key="4">
    <source>
        <dbReference type="ARBA" id="ARBA00022989"/>
    </source>
</evidence>
<comment type="function">
    <text evidence="9">Fluoride-specific ion channel. Important for reducing fluoride concentration in the cell, thus reducing its toxicity.</text>
</comment>
<evidence type="ECO:0000256" key="3">
    <source>
        <dbReference type="ARBA" id="ARBA00022692"/>
    </source>
</evidence>